<dbReference type="KEGG" id="ohi:H8790_08015"/>
<keyword evidence="1" id="KW-1003">Cell membrane</keyword>
<evidence type="ECO:0000256" key="3">
    <source>
        <dbReference type="ARBA" id="ARBA00022989"/>
    </source>
</evidence>
<proteinExistence type="predicted"/>
<dbReference type="Pfam" id="PF02659">
    <property type="entry name" value="Mntp"/>
    <property type="match status" value="1"/>
</dbReference>
<keyword evidence="4 5" id="KW-0472">Membrane</keyword>
<keyword evidence="2 5" id="KW-0812">Transmembrane</keyword>
<gene>
    <name evidence="6" type="ORF">H8790_08015</name>
</gene>
<dbReference type="AlphaFoldDB" id="A0A7G9B1K7"/>
<dbReference type="InterPro" id="IPR003810">
    <property type="entry name" value="Mntp/YtaF"/>
</dbReference>
<feature type="transmembrane region" description="Helical" evidence="5">
    <location>
        <begin position="127"/>
        <end position="148"/>
    </location>
</feature>
<evidence type="ECO:0000313" key="6">
    <source>
        <dbReference type="EMBL" id="QNL43438.1"/>
    </source>
</evidence>
<evidence type="ECO:0000256" key="2">
    <source>
        <dbReference type="ARBA" id="ARBA00022692"/>
    </source>
</evidence>
<evidence type="ECO:0008006" key="8">
    <source>
        <dbReference type="Google" id="ProtNLM"/>
    </source>
</evidence>
<reference evidence="6 7" key="1">
    <citation type="submission" date="2020-08" db="EMBL/GenBank/DDBJ databases">
        <authorList>
            <person name="Liu C."/>
            <person name="Sun Q."/>
        </authorList>
    </citation>
    <scope>NUCLEOTIDE SEQUENCE [LARGE SCALE GENOMIC DNA]</scope>
    <source>
        <strain evidence="6 7">NSJ-62</strain>
    </source>
</reference>
<organism evidence="6 7">
    <name type="scientific">Oscillibacter hominis</name>
    <dbReference type="NCBI Taxonomy" id="2763056"/>
    <lineage>
        <taxon>Bacteria</taxon>
        <taxon>Bacillati</taxon>
        <taxon>Bacillota</taxon>
        <taxon>Clostridia</taxon>
        <taxon>Eubacteriales</taxon>
        <taxon>Oscillospiraceae</taxon>
        <taxon>Oscillibacter</taxon>
    </lineage>
</organism>
<keyword evidence="3 5" id="KW-1133">Transmembrane helix</keyword>
<feature type="transmembrane region" description="Helical" evidence="5">
    <location>
        <begin position="102"/>
        <end position="121"/>
    </location>
</feature>
<evidence type="ECO:0000313" key="7">
    <source>
        <dbReference type="Proteomes" id="UP000515960"/>
    </source>
</evidence>
<keyword evidence="7" id="KW-1185">Reference proteome</keyword>
<dbReference type="PANTHER" id="PTHR35529:SF2">
    <property type="entry name" value="SPORULATION PROTEIN YTAF-RELATED"/>
    <property type="match status" value="1"/>
</dbReference>
<dbReference type="Proteomes" id="UP000515960">
    <property type="component" value="Chromosome"/>
</dbReference>
<evidence type="ECO:0000256" key="4">
    <source>
        <dbReference type="ARBA" id="ARBA00023136"/>
    </source>
</evidence>
<dbReference type="RefSeq" id="WP_187332029.1">
    <property type="nucleotide sequence ID" value="NZ_CP060490.1"/>
</dbReference>
<accession>A0A7G9B1K7</accession>
<feature type="transmembrane region" description="Helical" evidence="5">
    <location>
        <begin position="6"/>
        <end position="26"/>
    </location>
</feature>
<protein>
    <recommendedName>
        <fullName evidence="8">Sporulation protein YtaF</fullName>
    </recommendedName>
</protein>
<name>A0A7G9B1K7_9FIRM</name>
<dbReference type="PANTHER" id="PTHR35529">
    <property type="entry name" value="MANGANESE EFFLUX PUMP MNTP-RELATED"/>
    <property type="match status" value="1"/>
</dbReference>
<feature type="transmembrane region" description="Helical" evidence="5">
    <location>
        <begin position="38"/>
        <end position="57"/>
    </location>
</feature>
<feature type="transmembrane region" description="Helical" evidence="5">
    <location>
        <begin position="160"/>
        <end position="178"/>
    </location>
</feature>
<feature type="transmembrane region" description="Helical" evidence="5">
    <location>
        <begin position="63"/>
        <end position="81"/>
    </location>
</feature>
<sequence>MHVVSALLLGVSTNLDNLFLGLSLGLQKKKLPFRANAVIGLFSAAVTALFCASSALLSGLGRLPNLVGGGIIITMGLWSLLPGKQDTGSDCYQQGFTWHETLVLGSGLAVNCIPVAFGAGLTGIPPWIAALSVGGISLLCVAAGNAIGLAATGLALHPRFFVALGSGIMIVLGILELLG</sequence>
<evidence type="ECO:0000256" key="1">
    <source>
        <dbReference type="ARBA" id="ARBA00022475"/>
    </source>
</evidence>
<dbReference type="EMBL" id="CP060490">
    <property type="protein sequence ID" value="QNL43438.1"/>
    <property type="molecule type" value="Genomic_DNA"/>
</dbReference>
<evidence type="ECO:0000256" key="5">
    <source>
        <dbReference type="SAM" id="Phobius"/>
    </source>
</evidence>